<dbReference type="InterPro" id="IPR006896">
    <property type="entry name" value="Sec23/24_trunk_dom"/>
</dbReference>
<dbReference type="SUPFAM" id="SSF53300">
    <property type="entry name" value="vWA-like"/>
    <property type="match status" value="1"/>
</dbReference>
<dbReference type="EMBL" id="JANKHO010000194">
    <property type="protein sequence ID" value="KAJ3513513.1"/>
    <property type="molecule type" value="Genomic_DNA"/>
</dbReference>
<organism evidence="5 6">
    <name type="scientific">Agrocybe chaxingu</name>
    <dbReference type="NCBI Taxonomy" id="84603"/>
    <lineage>
        <taxon>Eukaryota</taxon>
        <taxon>Fungi</taxon>
        <taxon>Dikarya</taxon>
        <taxon>Basidiomycota</taxon>
        <taxon>Agaricomycotina</taxon>
        <taxon>Agaricomycetes</taxon>
        <taxon>Agaricomycetidae</taxon>
        <taxon>Agaricales</taxon>
        <taxon>Agaricineae</taxon>
        <taxon>Strophariaceae</taxon>
        <taxon>Agrocybe</taxon>
    </lineage>
</organism>
<evidence type="ECO:0000313" key="6">
    <source>
        <dbReference type="Proteomes" id="UP001148786"/>
    </source>
</evidence>
<dbReference type="InterPro" id="IPR036180">
    <property type="entry name" value="Gelsolin-like_dom_sf"/>
</dbReference>
<dbReference type="Gene3D" id="3.40.50.410">
    <property type="entry name" value="von Willebrand factor, type A domain"/>
    <property type="match status" value="1"/>
</dbReference>
<protein>
    <submittedName>
        <fullName evidence="5">Uncharacterized protein</fullName>
    </submittedName>
</protein>
<evidence type="ECO:0000259" key="4">
    <source>
        <dbReference type="Pfam" id="PF08033"/>
    </source>
</evidence>
<name>A0A9W8KAK7_9AGAR</name>
<dbReference type="InterPro" id="IPR036175">
    <property type="entry name" value="Sec23/24_helical_dom_sf"/>
</dbReference>
<dbReference type="GO" id="GO:0006886">
    <property type="term" value="P:intracellular protein transport"/>
    <property type="evidence" value="ECO:0007669"/>
    <property type="project" value="InterPro"/>
</dbReference>
<dbReference type="Gene3D" id="3.40.20.10">
    <property type="entry name" value="Severin"/>
    <property type="match status" value="1"/>
</dbReference>
<dbReference type="OrthoDB" id="49016at2759"/>
<proteinExistence type="predicted"/>
<dbReference type="InterPro" id="IPR050550">
    <property type="entry name" value="SEC23_SEC24_subfamily"/>
</dbReference>
<evidence type="ECO:0000259" key="2">
    <source>
        <dbReference type="Pfam" id="PF04811"/>
    </source>
</evidence>
<dbReference type="Gene3D" id="2.30.30.380">
    <property type="entry name" value="Zn-finger domain of Sec23/24"/>
    <property type="match status" value="1"/>
</dbReference>
<feature type="domain" description="Sec23/Sec24 beta-sandwich" evidence="4">
    <location>
        <begin position="432"/>
        <end position="505"/>
    </location>
</feature>
<dbReference type="InterPro" id="IPR012990">
    <property type="entry name" value="Beta-sandwich_Sec23_24"/>
</dbReference>
<dbReference type="Gene3D" id="1.20.120.730">
    <property type="entry name" value="Sec23/Sec24 helical domain"/>
    <property type="match status" value="1"/>
</dbReference>
<feature type="domain" description="Gelsolin-like" evidence="1">
    <location>
        <begin position="664"/>
        <end position="722"/>
    </location>
</feature>
<dbReference type="SUPFAM" id="SSF81995">
    <property type="entry name" value="beta-sandwich domain of Sec23/24"/>
    <property type="match status" value="1"/>
</dbReference>
<dbReference type="Pfam" id="PF08033">
    <property type="entry name" value="Sec23_BS"/>
    <property type="match status" value="1"/>
</dbReference>
<sequence length="792" mass="87750">MYTHSNHIPQPPHSAGLDYKGLRPRIDYAQVPSPIDAIEADRHAWENKTYMTLPGTHAPLCTSDFVAVDQGNSSPKFVRVSTWNMPSTSRLASDCHIPIAAIFQPFADLDPREEPTATKHHALPVSPDYFCNLDVNMMRLDHLQRPELNKGTVDFVVTASEEYWAQNPPPRINQPFFSIEPPPAAARPPVPMDYVFAFDVSNETVISGFLQSACDAVKKILYGEEDENGVLSPALFPASNRIAIITFDTTLHFYDLSSEVTQMLVVADLDEVFVPTKDTIFVNPLDNRSTVEALLDSIPTRFSEGVSTDCALGSAIRGGLASLAGRGGHLVVFQSALPTVGAGALPPTPPAESAMYDTDKEKALHAPRESTWISIAEECAEEGVGVSMFLAPGRYMDVGSVGVVSTLSGGELFWHPRYVPERDYSMFSFFHSGLQVKTHYGAFFLAAPTELTFGNISSDSAFTIELEHTRNLSARAYAFLQCAALYTSVAGQRRVRVINLAMNVVELAGSVFQYADMETVVAHFAKAAMMSMAQQRTLITREDLMEKCSALLLGYRKQCAAATRSTQLIIPEAFRALPAFTLALQKTKPLKARQVSSDVRNYHIHRILSMSARTLMFYLYPRLLALHDLDESVALPQLVENADGVKVEKMVAPSCMRDSYFFMQASGVYLIDNEETMIFWVGSSVSPQLLQDLFGVDDINSLTPQIFNLPVLPTTLSSQVHNILSLRFAQRGRPVKMLVARQNMDAAEIEFSDMLVEDQNNGAMSYIDYLAVIHRQITKVCFWDSRFALVDF</sequence>
<dbReference type="GO" id="GO:0030127">
    <property type="term" value="C:COPII vesicle coat"/>
    <property type="evidence" value="ECO:0007669"/>
    <property type="project" value="InterPro"/>
</dbReference>
<dbReference type="GO" id="GO:0000149">
    <property type="term" value="F:SNARE binding"/>
    <property type="evidence" value="ECO:0007669"/>
    <property type="project" value="TreeGrafter"/>
</dbReference>
<evidence type="ECO:0000259" key="1">
    <source>
        <dbReference type="Pfam" id="PF00626"/>
    </source>
</evidence>
<dbReference type="InterPro" id="IPR029006">
    <property type="entry name" value="ADF-H/Gelsolin-like_dom_sf"/>
</dbReference>
<evidence type="ECO:0000313" key="5">
    <source>
        <dbReference type="EMBL" id="KAJ3513513.1"/>
    </source>
</evidence>
<dbReference type="GO" id="GO:0090110">
    <property type="term" value="P:COPII-coated vesicle cargo loading"/>
    <property type="evidence" value="ECO:0007669"/>
    <property type="project" value="TreeGrafter"/>
</dbReference>
<gene>
    <name evidence="5" type="ORF">NLJ89_g2903</name>
</gene>
<feature type="domain" description="Sec23/Sec24 trunk" evidence="2">
    <location>
        <begin position="189"/>
        <end position="427"/>
    </location>
</feature>
<dbReference type="Pfam" id="PF04815">
    <property type="entry name" value="Sec23_helical"/>
    <property type="match status" value="1"/>
</dbReference>
<dbReference type="Pfam" id="PF00626">
    <property type="entry name" value="Gelsolin"/>
    <property type="match status" value="1"/>
</dbReference>
<reference evidence="5" key="1">
    <citation type="submission" date="2022-07" db="EMBL/GenBank/DDBJ databases">
        <title>Genome Sequence of Agrocybe chaxingu.</title>
        <authorList>
            <person name="Buettner E."/>
        </authorList>
    </citation>
    <scope>NUCLEOTIDE SEQUENCE</scope>
    <source>
        <strain evidence="5">MP-N11</strain>
    </source>
</reference>
<comment type="caution">
    <text evidence="5">The sequence shown here is derived from an EMBL/GenBank/DDBJ whole genome shotgun (WGS) entry which is preliminary data.</text>
</comment>
<dbReference type="Proteomes" id="UP001148786">
    <property type="component" value="Unassembled WGS sequence"/>
</dbReference>
<feature type="domain" description="Sec23/Sec24 helical" evidence="3">
    <location>
        <begin position="516"/>
        <end position="616"/>
    </location>
</feature>
<dbReference type="AlphaFoldDB" id="A0A9W8KAK7"/>
<dbReference type="InterPro" id="IPR007123">
    <property type="entry name" value="Gelsolin-like_dom"/>
</dbReference>
<accession>A0A9W8KAK7</accession>
<dbReference type="Gene3D" id="2.60.40.1670">
    <property type="entry name" value="beta-sandwich domain of Sec23/24"/>
    <property type="match status" value="2"/>
</dbReference>
<dbReference type="GO" id="GO:0008270">
    <property type="term" value="F:zinc ion binding"/>
    <property type="evidence" value="ECO:0007669"/>
    <property type="project" value="TreeGrafter"/>
</dbReference>
<dbReference type="InterPro" id="IPR036465">
    <property type="entry name" value="vWFA_dom_sf"/>
</dbReference>
<dbReference type="PANTHER" id="PTHR13803">
    <property type="entry name" value="SEC24-RELATED PROTEIN"/>
    <property type="match status" value="1"/>
</dbReference>
<dbReference type="GO" id="GO:0070971">
    <property type="term" value="C:endoplasmic reticulum exit site"/>
    <property type="evidence" value="ECO:0007669"/>
    <property type="project" value="TreeGrafter"/>
</dbReference>
<keyword evidence="6" id="KW-1185">Reference proteome</keyword>
<dbReference type="InterPro" id="IPR006900">
    <property type="entry name" value="Sec23/24_helical_dom"/>
</dbReference>
<dbReference type="SUPFAM" id="SSF81811">
    <property type="entry name" value="Helical domain of Sec23/24"/>
    <property type="match status" value="1"/>
</dbReference>
<dbReference type="Pfam" id="PF04811">
    <property type="entry name" value="Sec23_trunk"/>
    <property type="match status" value="1"/>
</dbReference>
<dbReference type="SUPFAM" id="SSF82754">
    <property type="entry name" value="C-terminal, gelsolin-like domain of Sec23/24"/>
    <property type="match status" value="1"/>
</dbReference>
<dbReference type="PANTHER" id="PTHR13803:SF4">
    <property type="entry name" value="SECRETORY 24CD, ISOFORM C"/>
    <property type="match status" value="1"/>
</dbReference>
<evidence type="ECO:0000259" key="3">
    <source>
        <dbReference type="Pfam" id="PF04815"/>
    </source>
</evidence>